<dbReference type="GO" id="GO:0009252">
    <property type="term" value="P:peptidoglycan biosynthetic process"/>
    <property type="evidence" value="ECO:0007669"/>
    <property type="project" value="UniProtKB-KW"/>
</dbReference>
<accession>A0A3Q8XN11</accession>
<evidence type="ECO:0000259" key="2">
    <source>
        <dbReference type="PROSITE" id="PS52029"/>
    </source>
</evidence>
<feature type="domain" description="L,D-TPase catalytic" evidence="2">
    <location>
        <begin position="1"/>
        <end position="168"/>
    </location>
</feature>
<evidence type="ECO:0000313" key="3">
    <source>
        <dbReference type="EMBL" id="AZN70368.1"/>
    </source>
</evidence>
<keyword evidence="1" id="KW-0961">Cell wall biogenesis/degradation</keyword>
<keyword evidence="4" id="KW-1185">Reference proteome</keyword>
<dbReference type="EMBL" id="CP032509">
    <property type="protein sequence ID" value="AZN70368.1"/>
    <property type="molecule type" value="Genomic_DNA"/>
</dbReference>
<dbReference type="InterPro" id="IPR005490">
    <property type="entry name" value="LD_TPept_cat_dom"/>
</dbReference>
<evidence type="ECO:0000256" key="1">
    <source>
        <dbReference type="PROSITE-ProRule" id="PRU01373"/>
    </source>
</evidence>
<comment type="pathway">
    <text evidence="1">Cell wall biogenesis; peptidoglycan biosynthesis.</text>
</comment>
<dbReference type="PANTHER" id="PTHR38589">
    <property type="entry name" value="BLR0621 PROTEIN"/>
    <property type="match status" value="1"/>
</dbReference>
<feature type="active site" description="Proton donor/acceptor" evidence="1">
    <location>
        <position position="132"/>
    </location>
</feature>
<dbReference type="Proteomes" id="UP000268192">
    <property type="component" value="Chromosome"/>
</dbReference>
<evidence type="ECO:0000313" key="4">
    <source>
        <dbReference type="Proteomes" id="UP000268192"/>
    </source>
</evidence>
<organism evidence="3 4">
    <name type="scientific">Georhizobium profundi</name>
    <dbReference type="NCBI Taxonomy" id="2341112"/>
    <lineage>
        <taxon>Bacteria</taxon>
        <taxon>Pseudomonadati</taxon>
        <taxon>Pseudomonadota</taxon>
        <taxon>Alphaproteobacteria</taxon>
        <taxon>Hyphomicrobiales</taxon>
        <taxon>Rhizobiaceae</taxon>
        <taxon>Georhizobium</taxon>
    </lineage>
</organism>
<proteinExistence type="predicted"/>
<dbReference type="GO" id="GO:0016740">
    <property type="term" value="F:transferase activity"/>
    <property type="evidence" value="ECO:0007669"/>
    <property type="project" value="InterPro"/>
</dbReference>
<gene>
    <name evidence="3" type="ORF">D5400_02920</name>
</gene>
<dbReference type="GO" id="GO:0008360">
    <property type="term" value="P:regulation of cell shape"/>
    <property type="evidence" value="ECO:0007669"/>
    <property type="project" value="UniProtKB-UniRule"/>
</dbReference>
<reference evidence="3 4" key="1">
    <citation type="submission" date="2018-09" db="EMBL/GenBank/DDBJ databases">
        <title>Marinorhizobium profundi gen. nov., sp. nov., isolated from a deep-sea sediment sample from the New Britain Trench and proposal of Marinorhizobiaceae fam. nov. in the order Rhizobiales of the class Alphaproteobacteria.</title>
        <authorList>
            <person name="Cao J."/>
        </authorList>
    </citation>
    <scope>NUCLEOTIDE SEQUENCE [LARGE SCALE GENOMIC DNA]</scope>
    <source>
        <strain evidence="3 4">WS11</strain>
    </source>
</reference>
<name>A0A3Q8XN11_9HYPH</name>
<dbReference type="KEGG" id="abaw:D5400_02920"/>
<sequence length="169" mass="18506">MRRKPGAHSRGLLSVGGGSVVFHVALGKGGISALKREGDGATPRAEMAMLHGYWRTDKGPRPETALPMQPIRHDAGWCDAPWHAAYNRPVRLPFPASAETMRRTDDLYDIVLVLDWNIASRQAGRGSAIFMHLARPGYLPTEGCIALARRDMLRLLRSVSSLTRVAVIG</sequence>
<feature type="active site" description="Nucleophile" evidence="1">
    <location>
        <position position="144"/>
    </location>
</feature>
<dbReference type="PROSITE" id="PS52029">
    <property type="entry name" value="LD_TPASE"/>
    <property type="match status" value="1"/>
</dbReference>
<dbReference type="OrthoDB" id="9804204at2"/>
<protein>
    <recommendedName>
        <fullName evidence="2">L,D-TPase catalytic domain-containing protein</fullName>
    </recommendedName>
</protein>
<keyword evidence="1" id="KW-0573">Peptidoglycan synthesis</keyword>
<dbReference type="GO" id="GO:0071555">
    <property type="term" value="P:cell wall organization"/>
    <property type="evidence" value="ECO:0007669"/>
    <property type="project" value="UniProtKB-UniRule"/>
</dbReference>
<keyword evidence="1" id="KW-0133">Cell shape</keyword>
<dbReference type="PANTHER" id="PTHR38589:SF1">
    <property type="entry name" value="BLR0621 PROTEIN"/>
    <property type="match status" value="1"/>
</dbReference>
<dbReference type="Pfam" id="PF03734">
    <property type="entry name" value="YkuD"/>
    <property type="match status" value="1"/>
</dbReference>
<dbReference type="AlphaFoldDB" id="A0A3Q8XN11"/>